<evidence type="ECO:0000256" key="1">
    <source>
        <dbReference type="ARBA" id="ARBA00022801"/>
    </source>
</evidence>
<reference evidence="4 5" key="1">
    <citation type="submission" date="2020-08" db="EMBL/GenBank/DDBJ databases">
        <title>Genomic Encyclopedia of Type Strains, Phase IV (KMG-IV): sequencing the most valuable type-strain genomes for metagenomic binning, comparative biology and taxonomic classification.</title>
        <authorList>
            <person name="Goeker M."/>
        </authorList>
    </citation>
    <scope>NUCLEOTIDE SEQUENCE [LARGE SCALE GENOMIC DNA]</scope>
    <source>
        <strain evidence="4 5">DSM 26963</strain>
    </source>
</reference>
<dbReference type="AlphaFoldDB" id="A0A7W8FWP7"/>
<dbReference type="Gene3D" id="3.40.630.40">
    <property type="entry name" value="Zn-dependent exopeptidases"/>
    <property type="match status" value="1"/>
</dbReference>
<dbReference type="CDD" id="cd02696">
    <property type="entry name" value="MurNAc-LAA"/>
    <property type="match status" value="1"/>
</dbReference>
<keyword evidence="1 4" id="KW-0378">Hydrolase</keyword>
<protein>
    <submittedName>
        <fullName evidence="4">N-acetylmuramoyl-L-alanine amidase</fullName>
        <ecNumber evidence="4">3.5.1.28</ecNumber>
    </submittedName>
</protein>
<dbReference type="PANTHER" id="PTHR30404:SF0">
    <property type="entry name" value="N-ACETYLMURAMOYL-L-ALANINE AMIDASE AMIC"/>
    <property type="match status" value="1"/>
</dbReference>
<dbReference type="GO" id="GO:0008745">
    <property type="term" value="F:N-acetylmuramoyl-L-alanine amidase activity"/>
    <property type="evidence" value="ECO:0007669"/>
    <property type="project" value="UniProtKB-EC"/>
</dbReference>
<dbReference type="GO" id="GO:0030288">
    <property type="term" value="C:outer membrane-bounded periplasmic space"/>
    <property type="evidence" value="ECO:0007669"/>
    <property type="project" value="TreeGrafter"/>
</dbReference>
<comment type="caution">
    <text evidence="4">The sequence shown here is derived from an EMBL/GenBank/DDBJ whole genome shotgun (WGS) entry which is preliminary data.</text>
</comment>
<name>A0A7W8FWP7_9FIRM</name>
<accession>A0A7W8FWP7</accession>
<dbReference type="Proteomes" id="UP000521313">
    <property type="component" value="Unassembled WGS sequence"/>
</dbReference>
<dbReference type="SMART" id="SM00646">
    <property type="entry name" value="Ami_3"/>
    <property type="match status" value="1"/>
</dbReference>
<keyword evidence="2" id="KW-0812">Transmembrane</keyword>
<evidence type="ECO:0000259" key="3">
    <source>
        <dbReference type="SMART" id="SM00646"/>
    </source>
</evidence>
<dbReference type="InterPro" id="IPR002508">
    <property type="entry name" value="MurNAc-LAA_cat"/>
</dbReference>
<dbReference type="RefSeq" id="WP_183374404.1">
    <property type="nucleotide sequence ID" value="NZ_JACHHD010000003.1"/>
</dbReference>
<gene>
    <name evidence="4" type="ORF">HNQ43_000471</name>
</gene>
<keyword evidence="2" id="KW-1133">Transmembrane helix</keyword>
<dbReference type="PANTHER" id="PTHR30404">
    <property type="entry name" value="N-ACETYLMURAMOYL-L-ALANINE AMIDASE"/>
    <property type="match status" value="1"/>
</dbReference>
<organism evidence="4 5">
    <name type="scientific">Faecalicoccus acidiformans</name>
    <dbReference type="NCBI Taxonomy" id="915173"/>
    <lineage>
        <taxon>Bacteria</taxon>
        <taxon>Bacillati</taxon>
        <taxon>Bacillota</taxon>
        <taxon>Erysipelotrichia</taxon>
        <taxon>Erysipelotrichales</taxon>
        <taxon>Erysipelotrichaceae</taxon>
        <taxon>Faecalicoccus</taxon>
    </lineage>
</organism>
<dbReference type="EC" id="3.5.1.28" evidence="4"/>
<feature type="transmembrane region" description="Helical" evidence="2">
    <location>
        <begin position="15"/>
        <end position="37"/>
    </location>
</feature>
<evidence type="ECO:0000313" key="5">
    <source>
        <dbReference type="Proteomes" id="UP000521313"/>
    </source>
</evidence>
<dbReference type="InterPro" id="IPR050695">
    <property type="entry name" value="N-acetylmuramoyl_amidase_3"/>
</dbReference>
<evidence type="ECO:0000256" key="2">
    <source>
        <dbReference type="SAM" id="Phobius"/>
    </source>
</evidence>
<dbReference type="EMBL" id="JACHHD010000003">
    <property type="protein sequence ID" value="MBB5184433.1"/>
    <property type="molecule type" value="Genomic_DNA"/>
</dbReference>
<feature type="domain" description="MurNAc-LAA" evidence="3">
    <location>
        <begin position="122"/>
        <end position="235"/>
    </location>
</feature>
<evidence type="ECO:0000313" key="4">
    <source>
        <dbReference type="EMBL" id="MBB5184433.1"/>
    </source>
</evidence>
<dbReference type="SUPFAM" id="SSF53187">
    <property type="entry name" value="Zn-dependent exopeptidases"/>
    <property type="match status" value="1"/>
</dbReference>
<dbReference type="Pfam" id="PF01520">
    <property type="entry name" value="Amidase_3"/>
    <property type="match status" value="1"/>
</dbReference>
<sequence length="249" mass="28080">MIKTNKQKRYKLRPWVKIACGILACGLVLVLIISFVFSGGKIDSILPVEKVATLCIDPGHGGYDGGTIGADGTAEKEINLAIALAIGDYIEENEPRIEVIYTRDSDEISWPEEEAEDLKARVEYASENNADYYLSIHMNSNEDTSLYGYESYIRQDDAFSYDVSRLIAQNLDEAGWEYDRGVVYVEQYPLYVVSQQTIPALLFEAGYMSNYSECHDLSQTQYQNLIAENVAKAYIEMILEDKGIEEESE</sequence>
<keyword evidence="2" id="KW-0472">Membrane</keyword>
<dbReference type="GO" id="GO:0009253">
    <property type="term" value="P:peptidoglycan catabolic process"/>
    <property type="evidence" value="ECO:0007669"/>
    <property type="project" value="InterPro"/>
</dbReference>
<proteinExistence type="predicted"/>